<dbReference type="RefSeq" id="WP_127015796.1">
    <property type="nucleotide sequence ID" value="NZ_CP016379.1"/>
</dbReference>
<reference evidence="4 5" key="1">
    <citation type="submission" date="2016-07" db="EMBL/GenBank/DDBJ databases">
        <title>Genome and transcriptome analysis of iron-reducing fermentative bacteria Anoxybacter fermentans.</title>
        <authorList>
            <person name="Zeng X."/>
            <person name="Shao Z."/>
        </authorList>
    </citation>
    <scope>NUCLEOTIDE SEQUENCE [LARGE SCALE GENOMIC DNA]</scope>
    <source>
        <strain evidence="4 5">DY22613</strain>
    </source>
</reference>
<dbReference type="PROSITE" id="PS50968">
    <property type="entry name" value="BIOTINYL_LIPOYL"/>
    <property type="match status" value="1"/>
</dbReference>
<accession>A0A3Q9HP47</accession>
<dbReference type="EMBL" id="CP016379">
    <property type="protein sequence ID" value="AZR72466.1"/>
    <property type="molecule type" value="Genomic_DNA"/>
</dbReference>
<dbReference type="FunFam" id="2.40.50.100:FF:000003">
    <property type="entry name" value="Acetyl-CoA carboxylase biotin carboxyl carrier protein"/>
    <property type="match status" value="1"/>
</dbReference>
<evidence type="ECO:0000313" key="4">
    <source>
        <dbReference type="EMBL" id="AZR72466.1"/>
    </source>
</evidence>
<organism evidence="4 5">
    <name type="scientific">Anoxybacter fermentans</name>
    <dbReference type="NCBI Taxonomy" id="1323375"/>
    <lineage>
        <taxon>Bacteria</taxon>
        <taxon>Bacillati</taxon>
        <taxon>Bacillota</taxon>
        <taxon>Clostridia</taxon>
        <taxon>Halanaerobiales</taxon>
        <taxon>Anoxybacter</taxon>
    </lineage>
</organism>
<keyword evidence="1" id="KW-0092">Biotin</keyword>
<dbReference type="InterPro" id="IPR050709">
    <property type="entry name" value="Biotin_Carboxyl_Carrier/Decarb"/>
</dbReference>
<dbReference type="Gene3D" id="2.40.50.100">
    <property type="match status" value="1"/>
</dbReference>
<dbReference type="InterPro" id="IPR000089">
    <property type="entry name" value="Biotin_lipoyl"/>
</dbReference>
<dbReference type="OrthoDB" id="9812676at2"/>
<proteinExistence type="predicted"/>
<dbReference type="AlphaFoldDB" id="A0A3Q9HP47"/>
<dbReference type="SUPFAM" id="SSF51230">
    <property type="entry name" value="Single hybrid motif"/>
    <property type="match status" value="1"/>
</dbReference>
<evidence type="ECO:0000313" key="5">
    <source>
        <dbReference type="Proteomes" id="UP000267250"/>
    </source>
</evidence>
<dbReference type="CDD" id="cd06850">
    <property type="entry name" value="biotinyl_domain"/>
    <property type="match status" value="1"/>
</dbReference>
<evidence type="ECO:0000256" key="2">
    <source>
        <dbReference type="SAM" id="MobiDB-lite"/>
    </source>
</evidence>
<dbReference type="InterPro" id="IPR011053">
    <property type="entry name" value="Single_hybrid_motif"/>
</dbReference>
<dbReference type="Pfam" id="PF00364">
    <property type="entry name" value="Biotin_lipoyl"/>
    <property type="match status" value="1"/>
</dbReference>
<keyword evidence="5" id="KW-1185">Reference proteome</keyword>
<feature type="region of interest" description="Disordered" evidence="2">
    <location>
        <begin position="25"/>
        <end position="52"/>
    </location>
</feature>
<dbReference type="PANTHER" id="PTHR45266:SF3">
    <property type="entry name" value="OXALOACETATE DECARBOXYLASE ALPHA CHAIN"/>
    <property type="match status" value="1"/>
</dbReference>
<evidence type="ECO:0000259" key="3">
    <source>
        <dbReference type="PROSITE" id="PS50968"/>
    </source>
</evidence>
<feature type="compositionally biased region" description="Basic and acidic residues" evidence="2">
    <location>
        <begin position="25"/>
        <end position="45"/>
    </location>
</feature>
<gene>
    <name evidence="4" type="ORF">BBF96_03155</name>
</gene>
<name>A0A3Q9HP47_9FIRM</name>
<dbReference type="Proteomes" id="UP000267250">
    <property type="component" value="Chromosome"/>
</dbReference>
<dbReference type="PANTHER" id="PTHR45266">
    <property type="entry name" value="OXALOACETATE DECARBOXYLASE ALPHA CHAIN"/>
    <property type="match status" value="1"/>
</dbReference>
<sequence>MKKYLVKVDDEEFVVQIRLLEEEEKNTAADKESVSESKPESHVETKTAPVSGEEVKAPLGGTILKINVQVGSKVKTGDLLMTLEALKLENEITAPCDGTVAEILITEGATVEIGETLIIINKE</sequence>
<feature type="domain" description="Lipoyl-binding" evidence="3">
    <location>
        <begin position="45"/>
        <end position="121"/>
    </location>
</feature>
<dbReference type="KEGG" id="aft:BBF96_03155"/>
<evidence type="ECO:0000256" key="1">
    <source>
        <dbReference type="ARBA" id="ARBA00023267"/>
    </source>
</evidence>
<protein>
    <recommendedName>
        <fullName evidence="3">Lipoyl-binding domain-containing protein</fullName>
    </recommendedName>
</protein>